<keyword evidence="4" id="KW-1185">Reference proteome</keyword>
<feature type="signal peptide" evidence="1">
    <location>
        <begin position="1"/>
        <end position="20"/>
    </location>
</feature>
<keyword evidence="1" id="KW-0732">Signal</keyword>
<evidence type="ECO:0000256" key="1">
    <source>
        <dbReference type="SAM" id="SignalP"/>
    </source>
</evidence>
<dbReference type="CDD" id="cd02233">
    <property type="entry name" value="cupin_HNL-like"/>
    <property type="match status" value="1"/>
</dbReference>
<feature type="chain" id="PRO_5046672303" evidence="1">
    <location>
        <begin position="21"/>
        <end position="175"/>
    </location>
</feature>
<comment type="caution">
    <text evidence="3">The sequence shown here is derived from an EMBL/GenBank/DDBJ whole genome shotgun (WGS) entry which is preliminary data.</text>
</comment>
<organism evidence="3 4">
    <name type="scientific">Shewanella seohaensis</name>
    <dbReference type="NCBI Taxonomy" id="755175"/>
    <lineage>
        <taxon>Bacteria</taxon>
        <taxon>Pseudomonadati</taxon>
        <taxon>Pseudomonadota</taxon>
        <taxon>Gammaproteobacteria</taxon>
        <taxon>Alteromonadales</taxon>
        <taxon>Shewanellaceae</taxon>
        <taxon>Shewanella</taxon>
    </lineage>
</organism>
<evidence type="ECO:0000313" key="4">
    <source>
        <dbReference type="Proteomes" id="UP001576726"/>
    </source>
</evidence>
<gene>
    <name evidence="3" type="ORF">ACE02L_11240</name>
</gene>
<evidence type="ECO:0000259" key="2">
    <source>
        <dbReference type="Pfam" id="PF07883"/>
    </source>
</evidence>
<dbReference type="PANTHER" id="PTHR43698:SF1">
    <property type="entry name" value="BLL4564 PROTEIN"/>
    <property type="match status" value="1"/>
</dbReference>
<accession>A0ABV4VW01</accession>
<dbReference type="Pfam" id="PF07883">
    <property type="entry name" value="Cupin_2"/>
    <property type="match status" value="1"/>
</dbReference>
<evidence type="ECO:0000313" key="3">
    <source>
        <dbReference type="EMBL" id="MFB2653313.1"/>
    </source>
</evidence>
<dbReference type="Proteomes" id="UP001576726">
    <property type="component" value="Unassembled WGS sequence"/>
</dbReference>
<feature type="domain" description="Cupin type-2" evidence="2">
    <location>
        <begin position="84"/>
        <end position="150"/>
    </location>
</feature>
<dbReference type="PANTHER" id="PTHR43698">
    <property type="entry name" value="RIBD C-TERMINAL DOMAIN CONTAINING PROTEIN"/>
    <property type="match status" value="1"/>
</dbReference>
<dbReference type="EMBL" id="JBHFGJ010000004">
    <property type="protein sequence ID" value="MFB2653313.1"/>
    <property type="molecule type" value="Genomic_DNA"/>
</dbReference>
<dbReference type="InterPro" id="IPR047263">
    <property type="entry name" value="HNL-like_cupin"/>
</dbReference>
<reference evidence="3 4" key="1">
    <citation type="submission" date="2024-09" db="EMBL/GenBank/DDBJ databases">
        <authorList>
            <person name="Zhang Y."/>
        </authorList>
    </citation>
    <scope>NUCLEOTIDE SEQUENCE [LARGE SCALE GENOMIC DNA]</scope>
    <source>
        <strain evidence="3 4">SH314</strain>
    </source>
</reference>
<proteinExistence type="predicted"/>
<dbReference type="RefSeq" id="WP_217895403.1">
    <property type="nucleotide sequence ID" value="NZ_JBHFGJ010000004.1"/>
</dbReference>
<protein>
    <submittedName>
        <fullName evidence="3">Cupin domain-containing protein</fullName>
    </submittedName>
</protein>
<sequence>MKPMHLGLGSLLLLTLGVQAAESLPASVPVSEARPKTVIAAEQISIARNGTQLPVTGLEDYFTGPVRVEPLFQAKGEGRASGALVTFEPGSRTHWHTHPVGQTLIVTSGMGWVQQEGQTRLEIHPGDVVQIPANVKHWHGATSNTPMTHIAIQEANAGKVVTWLESVSPAQYDKP</sequence>
<dbReference type="InterPro" id="IPR013096">
    <property type="entry name" value="Cupin_2"/>
</dbReference>
<name>A0ABV4VW01_9GAMM</name>